<organism evidence="1 2">
    <name type="scientific">Tistrella mobilis</name>
    <dbReference type="NCBI Taxonomy" id="171437"/>
    <lineage>
        <taxon>Bacteria</taxon>
        <taxon>Pseudomonadati</taxon>
        <taxon>Pseudomonadota</taxon>
        <taxon>Alphaproteobacteria</taxon>
        <taxon>Geminicoccales</taxon>
        <taxon>Geminicoccaceae</taxon>
        <taxon>Tistrella</taxon>
    </lineage>
</organism>
<sequence>MTPTRYDTSLLIGATGMLARVLAEVAARSTRTVAVARHASHSLAAAPAEMGILPVDLDWRDTDAFVDGVTAATAGCRVDLVVLWMHGTGKAATDRLLDRYARTDCTIVHVLSSAAPDPAAFRAALPHPEGRPPRCRYLTVKLGAVTEDGRFRRWLTNDEIAGAVLSAIDEGRDIVAGTLPG</sequence>
<dbReference type="Proteomes" id="UP000075787">
    <property type="component" value="Unassembled WGS sequence"/>
</dbReference>
<dbReference type="RefSeq" id="WP_062766949.1">
    <property type="nucleotide sequence ID" value="NZ_CP121045.1"/>
</dbReference>
<accession>A0A162KFK8</accession>
<comment type="caution">
    <text evidence="1">The sequence shown here is derived from an EMBL/GenBank/DDBJ whole genome shotgun (WGS) entry which is preliminary data.</text>
</comment>
<protein>
    <recommendedName>
        <fullName evidence="3">Short-chain dehydrogenase</fullName>
    </recommendedName>
</protein>
<dbReference type="EMBL" id="LPZR01000182">
    <property type="protein sequence ID" value="KYO51156.1"/>
    <property type="molecule type" value="Genomic_DNA"/>
</dbReference>
<dbReference type="Gene3D" id="3.40.50.720">
    <property type="entry name" value="NAD(P)-binding Rossmann-like Domain"/>
    <property type="match status" value="1"/>
</dbReference>
<dbReference type="SUPFAM" id="SSF51735">
    <property type="entry name" value="NAD(P)-binding Rossmann-fold domains"/>
    <property type="match status" value="1"/>
</dbReference>
<evidence type="ECO:0000313" key="2">
    <source>
        <dbReference type="Proteomes" id="UP000075787"/>
    </source>
</evidence>
<gene>
    <name evidence="1" type="ORF">AUP44_10300</name>
</gene>
<reference evidence="1 2" key="1">
    <citation type="submission" date="2015-12" db="EMBL/GenBank/DDBJ databases">
        <title>Genome sequence of Tistrella mobilis MCCC 1A02139.</title>
        <authorList>
            <person name="Lu L."/>
            <person name="Lai Q."/>
            <person name="Shao Z."/>
            <person name="Qian P."/>
        </authorList>
    </citation>
    <scope>NUCLEOTIDE SEQUENCE [LARGE SCALE GENOMIC DNA]</scope>
    <source>
        <strain evidence="1 2">MCCC 1A02139</strain>
    </source>
</reference>
<dbReference type="OrthoDB" id="7922774at2"/>
<proteinExistence type="predicted"/>
<dbReference type="InterPro" id="IPR036291">
    <property type="entry name" value="NAD(P)-bd_dom_sf"/>
</dbReference>
<evidence type="ECO:0000313" key="1">
    <source>
        <dbReference type="EMBL" id="KYO51156.1"/>
    </source>
</evidence>
<dbReference type="GeneID" id="97244243"/>
<dbReference type="AlphaFoldDB" id="A0A162KFK8"/>
<evidence type="ECO:0008006" key="3">
    <source>
        <dbReference type="Google" id="ProtNLM"/>
    </source>
</evidence>
<name>A0A162KFK8_9PROT</name>